<evidence type="ECO:0000313" key="13">
    <source>
        <dbReference type="Proteomes" id="UP001138681"/>
    </source>
</evidence>
<evidence type="ECO:0000259" key="11">
    <source>
        <dbReference type="Pfam" id="PF02355"/>
    </source>
</evidence>
<feature type="transmembrane region" description="Helical" evidence="9">
    <location>
        <begin position="271"/>
        <end position="300"/>
    </location>
</feature>
<dbReference type="GO" id="GO:0065002">
    <property type="term" value="P:intracellular protein transmembrane transport"/>
    <property type="evidence" value="ECO:0007669"/>
    <property type="project" value="UniProtKB-UniRule"/>
</dbReference>
<keyword evidence="6 9" id="KW-1133">Transmembrane helix</keyword>
<evidence type="ECO:0000256" key="9">
    <source>
        <dbReference type="HAMAP-Rule" id="MF_01464"/>
    </source>
</evidence>
<dbReference type="EMBL" id="JAGSPC010000001">
    <property type="protein sequence ID" value="MBV7259624.1"/>
    <property type="molecule type" value="Genomic_DNA"/>
</dbReference>
<keyword evidence="13" id="KW-1185">Reference proteome</keyword>
<organism evidence="12 13">
    <name type="scientific">Erythrobacter crassostreae</name>
    <dbReference type="NCBI Taxonomy" id="2828328"/>
    <lineage>
        <taxon>Bacteria</taxon>
        <taxon>Pseudomonadati</taxon>
        <taxon>Pseudomonadota</taxon>
        <taxon>Alphaproteobacteria</taxon>
        <taxon>Sphingomonadales</taxon>
        <taxon>Erythrobacteraceae</taxon>
        <taxon>Erythrobacter/Porphyrobacter group</taxon>
        <taxon>Erythrobacter</taxon>
    </lineage>
</organism>
<reference evidence="12" key="1">
    <citation type="submission" date="2021-04" db="EMBL/GenBank/DDBJ databases">
        <authorList>
            <person name="Pira H."/>
            <person name="Risdian C."/>
            <person name="Wink J."/>
        </authorList>
    </citation>
    <scope>NUCLEOTIDE SEQUENCE</scope>
    <source>
        <strain evidence="12">WH158</strain>
    </source>
</reference>
<protein>
    <recommendedName>
        <fullName evidence="9">Protein-export membrane protein SecF</fullName>
    </recommendedName>
</protein>
<name>A0A9X1F4E8_9SPHN</name>
<evidence type="ECO:0000256" key="6">
    <source>
        <dbReference type="ARBA" id="ARBA00022989"/>
    </source>
</evidence>
<evidence type="ECO:0000256" key="4">
    <source>
        <dbReference type="ARBA" id="ARBA00022692"/>
    </source>
</evidence>
<dbReference type="RefSeq" id="WP_218404827.1">
    <property type="nucleotide sequence ID" value="NZ_JAGSPC010000001.1"/>
</dbReference>
<dbReference type="InterPro" id="IPR022813">
    <property type="entry name" value="SecD/SecF_arch_bac"/>
</dbReference>
<dbReference type="NCBIfam" id="TIGR00916">
    <property type="entry name" value="2A0604s01"/>
    <property type="match status" value="1"/>
</dbReference>
<dbReference type="InterPro" id="IPR005665">
    <property type="entry name" value="SecF_bac"/>
</dbReference>
<evidence type="ECO:0000256" key="5">
    <source>
        <dbReference type="ARBA" id="ARBA00022927"/>
    </source>
</evidence>
<evidence type="ECO:0000256" key="3">
    <source>
        <dbReference type="ARBA" id="ARBA00022475"/>
    </source>
</evidence>
<dbReference type="InterPro" id="IPR022646">
    <property type="entry name" value="SecD/SecF_CS"/>
</dbReference>
<dbReference type="GO" id="GO:0006605">
    <property type="term" value="P:protein targeting"/>
    <property type="evidence" value="ECO:0007669"/>
    <property type="project" value="UniProtKB-UniRule"/>
</dbReference>
<dbReference type="PANTHER" id="PTHR30081:SF8">
    <property type="entry name" value="PROTEIN TRANSLOCASE SUBUNIT SECF"/>
    <property type="match status" value="1"/>
</dbReference>
<keyword evidence="2 9" id="KW-0813">Transport</keyword>
<feature type="domain" description="Protein export membrane protein SecD/SecF C-terminal" evidence="11">
    <location>
        <begin position="124"/>
        <end position="301"/>
    </location>
</feature>
<evidence type="ECO:0000256" key="7">
    <source>
        <dbReference type="ARBA" id="ARBA00023010"/>
    </source>
</evidence>
<feature type="compositionally biased region" description="Basic and acidic residues" evidence="10">
    <location>
        <begin position="316"/>
        <end position="325"/>
    </location>
</feature>
<dbReference type="NCBIfam" id="TIGR00966">
    <property type="entry name" value="transloc_SecF"/>
    <property type="match status" value="1"/>
</dbReference>
<evidence type="ECO:0000256" key="2">
    <source>
        <dbReference type="ARBA" id="ARBA00022448"/>
    </source>
</evidence>
<evidence type="ECO:0000256" key="1">
    <source>
        <dbReference type="ARBA" id="ARBA00004651"/>
    </source>
</evidence>
<gene>
    <name evidence="9 12" type="primary">secF</name>
    <name evidence="12" type="ORF">KCG46_08570</name>
</gene>
<dbReference type="InterPro" id="IPR048634">
    <property type="entry name" value="SecD_SecF_C"/>
</dbReference>
<comment type="subunit">
    <text evidence="9">Forms a complex with SecD. Part of the essential Sec protein translocation apparatus which comprises SecA, SecYEG and auxiliary proteins SecDF-YajC and YidC.</text>
</comment>
<feature type="transmembrane region" description="Helical" evidence="9">
    <location>
        <begin position="143"/>
        <end position="163"/>
    </location>
</feature>
<dbReference type="AlphaFoldDB" id="A0A9X1F4E8"/>
<feature type="transmembrane region" description="Helical" evidence="9">
    <location>
        <begin position="170"/>
        <end position="192"/>
    </location>
</feature>
<dbReference type="PANTHER" id="PTHR30081">
    <property type="entry name" value="PROTEIN-EXPORT MEMBRANE PROTEIN SEC"/>
    <property type="match status" value="1"/>
</dbReference>
<evidence type="ECO:0000256" key="10">
    <source>
        <dbReference type="SAM" id="MobiDB-lite"/>
    </source>
</evidence>
<keyword evidence="8 9" id="KW-0472">Membrane</keyword>
<feature type="transmembrane region" description="Helical" evidence="9">
    <location>
        <begin position="20"/>
        <end position="38"/>
    </location>
</feature>
<dbReference type="GO" id="GO:0015450">
    <property type="term" value="F:protein-transporting ATPase activity"/>
    <property type="evidence" value="ECO:0007669"/>
    <property type="project" value="InterPro"/>
</dbReference>
<evidence type="ECO:0000256" key="8">
    <source>
        <dbReference type="ARBA" id="ARBA00023136"/>
    </source>
</evidence>
<sequence>MKLLKLVPADTNIKFLKLRVPFFVVSMLLIVASWAAVFTQGLNYGVDFAGGQEVQLTFEGLDQAPVADLRDKVAGLGYGTPVVQEFGAPNIVSIRVPLPEEVEATPGAATEIGNEVIALIEAEYSDVRTDGNNTVSGKVAEEFRSAAVLALAIAMLGVAMYIWIRFEWQFGVGALFALFHDVSITLGIFAVFQLEFSLQIIAAILAIIGYSLNDTIVVFDRIRENLKKFRKMPLPELLDLSINETLARTVMTSLTLLVALLPLLMFGPASLFGLVLAITVGLFVGTYSSVYLAAPILIWLGVTSDSFVPQETEADIQERKAREGGQAKPATPIE</sequence>
<keyword evidence="5 9" id="KW-0653">Protein transport</keyword>
<dbReference type="HAMAP" id="MF_01464_B">
    <property type="entry name" value="SecF_B"/>
    <property type="match status" value="1"/>
</dbReference>
<keyword evidence="4 9" id="KW-0812">Transmembrane</keyword>
<dbReference type="Pfam" id="PF02355">
    <property type="entry name" value="SecD_SecF_C"/>
    <property type="match status" value="1"/>
</dbReference>
<comment type="similarity">
    <text evidence="9">Belongs to the SecD/SecF family. SecF subfamily.</text>
</comment>
<dbReference type="Proteomes" id="UP001138681">
    <property type="component" value="Unassembled WGS sequence"/>
</dbReference>
<dbReference type="GO" id="GO:0005886">
    <property type="term" value="C:plasma membrane"/>
    <property type="evidence" value="ECO:0007669"/>
    <property type="project" value="UniProtKB-SubCell"/>
</dbReference>
<feature type="transmembrane region" description="Helical" evidence="9">
    <location>
        <begin position="198"/>
        <end position="219"/>
    </location>
</feature>
<dbReference type="InterPro" id="IPR055344">
    <property type="entry name" value="SecD_SecF_C_bact"/>
</dbReference>
<comment type="function">
    <text evidence="9">Part of the Sec protein translocase complex. Interacts with the SecYEG preprotein conducting channel. SecDF uses the proton motive force (PMF) to complete protein translocation after the ATP-dependent function of SecA.</text>
</comment>
<comment type="subcellular location">
    <subcellularLocation>
        <location evidence="1 9">Cell membrane</location>
        <topology evidence="1 9">Multi-pass membrane protein</topology>
    </subcellularLocation>
</comment>
<dbReference type="GO" id="GO:0043952">
    <property type="term" value="P:protein transport by the Sec complex"/>
    <property type="evidence" value="ECO:0007669"/>
    <property type="project" value="UniProtKB-UniRule"/>
</dbReference>
<proteinExistence type="inferred from homology"/>
<feature type="transmembrane region" description="Helical" evidence="9">
    <location>
        <begin position="240"/>
        <end position="265"/>
    </location>
</feature>
<dbReference type="Pfam" id="PF07549">
    <property type="entry name" value="Sec_GG"/>
    <property type="match status" value="1"/>
</dbReference>
<comment type="caution">
    <text evidence="12">The sequence shown here is derived from an EMBL/GenBank/DDBJ whole genome shotgun (WGS) entry which is preliminary data.</text>
</comment>
<evidence type="ECO:0000313" key="12">
    <source>
        <dbReference type="EMBL" id="MBV7259624.1"/>
    </source>
</evidence>
<accession>A0A9X1F4E8</accession>
<keyword evidence="3 9" id="KW-1003">Cell membrane</keyword>
<feature type="region of interest" description="Disordered" evidence="10">
    <location>
        <begin position="313"/>
        <end position="334"/>
    </location>
</feature>
<keyword evidence="7 9" id="KW-0811">Translocation</keyword>